<dbReference type="EMBL" id="AM889285">
    <property type="protein sequence ID" value="CAP54061.1"/>
    <property type="molecule type" value="Genomic_DNA"/>
</dbReference>
<reference evidence="1 2" key="1">
    <citation type="journal article" date="2009" name="BMC Genomics">
        <title>Complete genome sequence of the sugarcane nitrogen-fixing endophyte Gluconacetobacter diazotrophicus Pal5.</title>
        <authorList>
            <person name="Bertalan M."/>
            <person name="Albano R."/>
            <person name="Padua V."/>
            <person name="Rouws L."/>
            <person name="Rojas C."/>
            <person name="Hemerly A."/>
            <person name="Teixeira K."/>
            <person name="Schwab S."/>
            <person name="Araujo J."/>
            <person name="Oliveira A."/>
            <person name="Franca L."/>
            <person name="Magalhaes V."/>
            <person name="Alqueres S."/>
            <person name="Cardoso A."/>
            <person name="Almeida W."/>
            <person name="Loureiro M.M."/>
            <person name="Nogueira E."/>
            <person name="Cidade D."/>
            <person name="Oliveira D."/>
            <person name="Simao T."/>
            <person name="Macedo J."/>
            <person name="Valadao A."/>
            <person name="Dreschsel M."/>
            <person name="Freitas F."/>
            <person name="Vidal M."/>
            <person name="Guedes H."/>
            <person name="Rodrigues E."/>
            <person name="Meneses C."/>
            <person name="Brioso P."/>
            <person name="Pozzer L."/>
            <person name="Figueiredo D."/>
            <person name="Montano H."/>
            <person name="Junior J."/>
            <person name="Filho G."/>
            <person name="Flores V."/>
            <person name="Ferreira B."/>
            <person name="Branco A."/>
            <person name="Gonzalez P."/>
            <person name="Guillobel H."/>
            <person name="Lemos M."/>
            <person name="Seibel L."/>
            <person name="Macedo J."/>
            <person name="Alves-Ferreira M."/>
            <person name="Sachetto-Martins G."/>
            <person name="Coelho A."/>
            <person name="Santos E."/>
            <person name="Amaral G."/>
            <person name="Neves A."/>
            <person name="Pacheco A.B."/>
            <person name="Carvalho D."/>
            <person name="Lery L."/>
            <person name="Bisch P."/>
            <person name="Rossle S.C."/>
            <person name="Urmenyi T."/>
            <person name="Kruger W.V."/>
            <person name="Martins O."/>
            <person name="Baldani J.I."/>
            <person name="Ferreira P.C."/>
        </authorList>
    </citation>
    <scope>NUCLEOTIDE SEQUENCE [LARGE SCALE GENOMIC DNA]</scope>
    <source>
        <strain evidence="2">ATCC 49037 / DSM 5601 / CCUG 37298 / CIP 103539 / LMG 7603 / PAl5</strain>
    </source>
</reference>
<dbReference type="AlphaFoldDB" id="A9H1U3"/>
<evidence type="ECO:0000313" key="1">
    <source>
        <dbReference type="EMBL" id="CAP54061.1"/>
    </source>
</evidence>
<sequence>MILSLPSQAGFWGQAAEFTNFLFLYPSAYIYATEEIQVRYSEIQLEVIQCHRLLFQRLTTSPPLARTAYTRSYLRFIVRFMISPKI</sequence>
<evidence type="ECO:0000313" key="2">
    <source>
        <dbReference type="Proteomes" id="UP000001176"/>
    </source>
</evidence>
<protein>
    <submittedName>
        <fullName evidence="1">Uncharacterized protein</fullName>
    </submittedName>
</protein>
<name>A9H1U3_GLUDA</name>
<organism evidence="1 2">
    <name type="scientific">Gluconacetobacter diazotrophicus (strain ATCC 49037 / DSM 5601 / CCUG 37298 / CIP 103539 / LMG 7603 / PAl5)</name>
    <dbReference type="NCBI Taxonomy" id="272568"/>
    <lineage>
        <taxon>Bacteria</taxon>
        <taxon>Pseudomonadati</taxon>
        <taxon>Pseudomonadota</taxon>
        <taxon>Alphaproteobacteria</taxon>
        <taxon>Acetobacterales</taxon>
        <taxon>Acetobacteraceae</taxon>
        <taxon>Gluconacetobacter</taxon>
    </lineage>
</organism>
<keyword evidence="2" id="KW-1185">Reference proteome</keyword>
<proteinExistence type="predicted"/>
<dbReference type="KEGG" id="gdi:GDI0118"/>
<gene>
    <name evidence="1" type="ordered locus">GDI0118</name>
</gene>
<accession>A9H1U3</accession>
<dbReference type="Proteomes" id="UP000001176">
    <property type="component" value="Chromosome"/>
</dbReference>